<proteinExistence type="inferred from homology"/>
<evidence type="ECO:0000256" key="3">
    <source>
        <dbReference type="ARBA" id="ARBA00022448"/>
    </source>
</evidence>
<sequence length="315" mass="33534">MLTILPITFPIFALVGLGYGLTYLKVFDRIQLSAIGNFVMLLALPLLLFHATATKSFGELIDPGFMGLLICAGLVNQLLIWTVLRLRGLGPGRRAIGVLGASTPNSAFLAFPILSMVFPEQAPAILAMCLLNENFLMNPIGLMLVEAARPHDQAPVWKRIGQLILSVLRRPMILGLAIGALWSVLGLPLPRMIEHPIDMISSTASPLALFFMGGQLVGLPVRGNIRLAGVITLFKLVIHPLVAFGLLSLFALLALPVPASPQLATGLILSTAMPVFGMFPLLSQGSGHEGAASLTVMVCTVSAFFTLTALLALLL</sequence>
<dbReference type="Pfam" id="PF03547">
    <property type="entry name" value="Mem_trans"/>
    <property type="match status" value="1"/>
</dbReference>
<organism evidence="9 10">
    <name type="scientific">Pseudooceanicola albus</name>
    <dbReference type="NCBI Taxonomy" id="2692189"/>
    <lineage>
        <taxon>Bacteria</taxon>
        <taxon>Pseudomonadati</taxon>
        <taxon>Pseudomonadota</taxon>
        <taxon>Alphaproteobacteria</taxon>
        <taxon>Rhodobacterales</taxon>
        <taxon>Paracoccaceae</taxon>
        <taxon>Pseudooceanicola</taxon>
    </lineage>
</organism>
<accession>A0A6L7FY83</accession>
<keyword evidence="4" id="KW-1003">Cell membrane</keyword>
<feature type="transmembrane region" description="Helical" evidence="8">
    <location>
        <begin position="263"/>
        <end position="282"/>
    </location>
</feature>
<feature type="transmembrane region" description="Helical" evidence="8">
    <location>
        <begin position="65"/>
        <end position="84"/>
    </location>
</feature>
<dbReference type="InterPro" id="IPR038770">
    <property type="entry name" value="Na+/solute_symporter_sf"/>
</dbReference>
<feature type="transmembrane region" description="Helical" evidence="8">
    <location>
        <begin position="167"/>
        <end position="187"/>
    </location>
</feature>
<dbReference type="RefSeq" id="WP_160891160.1">
    <property type="nucleotide sequence ID" value="NZ_WUMU01000001.1"/>
</dbReference>
<keyword evidence="7 8" id="KW-0472">Membrane</keyword>
<evidence type="ECO:0000256" key="8">
    <source>
        <dbReference type="SAM" id="Phobius"/>
    </source>
</evidence>
<name>A0A6L7FY83_9RHOB</name>
<dbReference type="GO" id="GO:0005886">
    <property type="term" value="C:plasma membrane"/>
    <property type="evidence" value="ECO:0007669"/>
    <property type="project" value="UniProtKB-SubCell"/>
</dbReference>
<feature type="transmembrane region" description="Helical" evidence="8">
    <location>
        <begin position="233"/>
        <end position="257"/>
    </location>
</feature>
<comment type="subcellular location">
    <subcellularLocation>
        <location evidence="1">Cell membrane</location>
        <topology evidence="1">Multi-pass membrane protein</topology>
    </subcellularLocation>
</comment>
<evidence type="ECO:0000256" key="2">
    <source>
        <dbReference type="ARBA" id="ARBA00010145"/>
    </source>
</evidence>
<evidence type="ECO:0000313" key="9">
    <source>
        <dbReference type="EMBL" id="MXN16639.1"/>
    </source>
</evidence>
<evidence type="ECO:0000313" key="10">
    <source>
        <dbReference type="Proteomes" id="UP000477911"/>
    </source>
</evidence>
<evidence type="ECO:0000256" key="6">
    <source>
        <dbReference type="ARBA" id="ARBA00022989"/>
    </source>
</evidence>
<evidence type="ECO:0000256" key="4">
    <source>
        <dbReference type="ARBA" id="ARBA00022475"/>
    </source>
</evidence>
<evidence type="ECO:0000256" key="7">
    <source>
        <dbReference type="ARBA" id="ARBA00023136"/>
    </source>
</evidence>
<dbReference type="InterPro" id="IPR004776">
    <property type="entry name" value="Mem_transp_PIN-like"/>
</dbReference>
<keyword evidence="3" id="KW-0813">Transport</keyword>
<dbReference type="Gene3D" id="1.20.1530.20">
    <property type="match status" value="1"/>
</dbReference>
<dbReference type="GO" id="GO:0055085">
    <property type="term" value="P:transmembrane transport"/>
    <property type="evidence" value="ECO:0007669"/>
    <property type="project" value="InterPro"/>
</dbReference>
<comment type="similarity">
    <text evidence="2">Belongs to the auxin efflux carrier (TC 2.A.69) family.</text>
</comment>
<feature type="transmembrane region" description="Helical" evidence="8">
    <location>
        <begin position="294"/>
        <end position="314"/>
    </location>
</feature>
<keyword evidence="6 8" id="KW-1133">Transmembrane helix</keyword>
<dbReference type="EMBL" id="WUMU01000001">
    <property type="protein sequence ID" value="MXN16639.1"/>
    <property type="molecule type" value="Genomic_DNA"/>
</dbReference>
<dbReference type="AlphaFoldDB" id="A0A6L7FY83"/>
<dbReference type="PANTHER" id="PTHR36838:SF3">
    <property type="entry name" value="TRANSPORTER AUXIN EFFLUX CARRIER EC FAMILY"/>
    <property type="match status" value="1"/>
</dbReference>
<protein>
    <submittedName>
        <fullName evidence="9">Transporter</fullName>
    </submittedName>
</protein>
<evidence type="ECO:0000256" key="5">
    <source>
        <dbReference type="ARBA" id="ARBA00022692"/>
    </source>
</evidence>
<dbReference type="PANTHER" id="PTHR36838">
    <property type="entry name" value="AUXIN EFFLUX CARRIER FAMILY PROTEIN"/>
    <property type="match status" value="1"/>
</dbReference>
<evidence type="ECO:0000256" key="1">
    <source>
        <dbReference type="ARBA" id="ARBA00004651"/>
    </source>
</evidence>
<gene>
    <name evidence="9" type="ORF">GR170_02230</name>
</gene>
<dbReference type="Proteomes" id="UP000477911">
    <property type="component" value="Unassembled WGS sequence"/>
</dbReference>
<keyword evidence="10" id="KW-1185">Reference proteome</keyword>
<comment type="caution">
    <text evidence="9">The sequence shown here is derived from an EMBL/GenBank/DDBJ whole genome shotgun (WGS) entry which is preliminary data.</text>
</comment>
<reference evidence="9 10" key="1">
    <citation type="submission" date="2019-12" db="EMBL/GenBank/DDBJ databases">
        <authorList>
            <person name="Li M."/>
        </authorList>
    </citation>
    <scope>NUCLEOTIDE SEQUENCE [LARGE SCALE GENOMIC DNA]</scope>
    <source>
        <strain evidence="9 10">GBMRC 2024</strain>
    </source>
</reference>
<feature type="transmembrane region" description="Helical" evidence="8">
    <location>
        <begin position="124"/>
        <end position="146"/>
    </location>
</feature>
<feature type="transmembrane region" description="Helical" evidence="8">
    <location>
        <begin position="96"/>
        <end position="118"/>
    </location>
</feature>
<keyword evidence="5 8" id="KW-0812">Transmembrane</keyword>
<feature type="transmembrane region" description="Helical" evidence="8">
    <location>
        <begin position="34"/>
        <end position="53"/>
    </location>
</feature>
<feature type="transmembrane region" description="Helical" evidence="8">
    <location>
        <begin position="6"/>
        <end position="27"/>
    </location>
</feature>
<feature type="transmembrane region" description="Helical" evidence="8">
    <location>
        <begin position="199"/>
        <end position="221"/>
    </location>
</feature>